<protein>
    <recommendedName>
        <fullName evidence="5">J domain-containing protein</fullName>
    </recommendedName>
</protein>
<feature type="region of interest" description="Disordered" evidence="4">
    <location>
        <begin position="418"/>
        <end position="439"/>
    </location>
</feature>
<dbReference type="Proteomes" id="UP000037069">
    <property type="component" value="Unassembled WGS sequence"/>
</dbReference>
<dbReference type="PROSITE" id="PS50076">
    <property type="entry name" value="DNAJ_2"/>
    <property type="match status" value="1"/>
</dbReference>
<dbReference type="AlphaFoldDB" id="A0A0L0BNI4"/>
<dbReference type="EMBL" id="JRES01001618">
    <property type="protein sequence ID" value="KNC21498.1"/>
    <property type="molecule type" value="Genomic_DNA"/>
</dbReference>
<dbReference type="GO" id="GO:0051787">
    <property type="term" value="F:misfolded protein binding"/>
    <property type="evidence" value="ECO:0007669"/>
    <property type="project" value="TreeGrafter"/>
</dbReference>
<gene>
    <name evidence="6" type="ORF">FF38_14098</name>
</gene>
<feature type="non-terminal residue" evidence="6">
    <location>
        <position position="439"/>
    </location>
</feature>
<accession>A0A0L0BNI4</accession>
<dbReference type="GO" id="GO:0051087">
    <property type="term" value="F:protein-folding chaperone binding"/>
    <property type="evidence" value="ECO:0007669"/>
    <property type="project" value="TreeGrafter"/>
</dbReference>
<evidence type="ECO:0000256" key="2">
    <source>
        <dbReference type="ARBA" id="ARBA00022729"/>
    </source>
</evidence>
<feature type="compositionally biased region" description="Basic and acidic residues" evidence="4">
    <location>
        <begin position="425"/>
        <end position="439"/>
    </location>
</feature>
<proteinExistence type="predicted"/>
<comment type="subcellular location">
    <subcellularLocation>
        <location evidence="1">Endoplasmic reticulum</location>
    </subcellularLocation>
</comment>
<feature type="non-terminal residue" evidence="6">
    <location>
        <position position="1"/>
    </location>
</feature>
<dbReference type="InterPro" id="IPR036869">
    <property type="entry name" value="J_dom_sf"/>
</dbReference>
<name>A0A0L0BNI4_LUCCU</name>
<dbReference type="PANTHER" id="PTHR44140">
    <property type="entry name" value="LD25575P"/>
    <property type="match status" value="1"/>
</dbReference>
<dbReference type="InterPro" id="IPR051727">
    <property type="entry name" value="DnaJ_C3_Co-chaperones"/>
</dbReference>
<dbReference type="PANTHER" id="PTHR44140:SF2">
    <property type="entry name" value="LD25575P"/>
    <property type="match status" value="1"/>
</dbReference>
<dbReference type="GO" id="GO:0034975">
    <property type="term" value="P:protein folding in endoplasmic reticulum"/>
    <property type="evidence" value="ECO:0007669"/>
    <property type="project" value="TreeGrafter"/>
</dbReference>
<reference evidence="6 7" key="1">
    <citation type="journal article" date="2015" name="Nat. Commun.">
        <title>Lucilia cuprina genome unlocks parasitic fly biology to underpin future interventions.</title>
        <authorList>
            <person name="Anstead C.A."/>
            <person name="Korhonen P.K."/>
            <person name="Young N.D."/>
            <person name="Hall R.S."/>
            <person name="Jex A.R."/>
            <person name="Murali S.C."/>
            <person name="Hughes D.S."/>
            <person name="Lee S.F."/>
            <person name="Perry T."/>
            <person name="Stroehlein A.J."/>
            <person name="Ansell B.R."/>
            <person name="Breugelmans B."/>
            <person name="Hofmann A."/>
            <person name="Qu J."/>
            <person name="Dugan S."/>
            <person name="Lee S.L."/>
            <person name="Chao H."/>
            <person name="Dinh H."/>
            <person name="Han Y."/>
            <person name="Doddapaneni H.V."/>
            <person name="Worley K.C."/>
            <person name="Muzny D.M."/>
            <person name="Ioannidis P."/>
            <person name="Waterhouse R.M."/>
            <person name="Zdobnov E.M."/>
            <person name="James P.J."/>
            <person name="Bagnall N.H."/>
            <person name="Kotze A.C."/>
            <person name="Gibbs R.A."/>
            <person name="Richards S."/>
            <person name="Batterham P."/>
            <person name="Gasser R.B."/>
        </authorList>
    </citation>
    <scope>NUCLEOTIDE SEQUENCE [LARGE SCALE GENOMIC DNA]</scope>
    <source>
        <strain evidence="6 7">LS</strain>
        <tissue evidence="6">Full body</tissue>
    </source>
</reference>
<dbReference type="SUPFAM" id="SSF50998">
    <property type="entry name" value="Quinoprotein alcohol dehydrogenase-like"/>
    <property type="match status" value="1"/>
</dbReference>
<evidence type="ECO:0000313" key="7">
    <source>
        <dbReference type="Proteomes" id="UP000037069"/>
    </source>
</evidence>
<keyword evidence="3" id="KW-0256">Endoplasmic reticulum</keyword>
<dbReference type="InterPro" id="IPR001623">
    <property type="entry name" value="DnaJ_domain"/>
</dbReference>
<dbReference type="SUPFAM" id="SSF46565">
    <property type="entry name" value="Chaperone J-domain"/>
    <property type="match status" value="1"/>
</dbReference>
<dbReference type="GO" id="GO:0005783">
    <property type="term" value="C:endoplasmic reticulum"/>
    <property type="evidence" value="ECO:0007669"/>
    <property type="project" value="UniProtKB-SubCell"/>
</dbReference>
<dbReference type="STRING" id="7375.A0A0L0BNI4"/>
<keyword evidence="7" id="KW-1185">Reference proteome</keyword>
<evidence type="ECO:0000256" key="1">
    <source>
        <dbReference type="ARBA" id="ARBA00004240"/>
    </source>
</evidence>
<dbReference type="Pfam" id="PF00226">
    <property type="entry name" value="DnaJ"/>
    <property type="match status" value="1"/>
</dbReference>
<dbReference type="Gene3D" id="1.10.287.110">
    <property type="entry name" value="DnaJ domain"/>
    <property type="match status" value="1"/>
</dbReference>
<dbReference type="SMART" id="SM00271">
    <property type="entry name" value="DnaJ"/>
    <property type="match status" value="1"/>
</dbReference>
<dbReference type="InterPro" id="IPR024790">
    <property type="entry name" value="APC4_long_dom"/>
</dbReference>
<evidence type="ECO:0000259" key="5">
    <source>
        <dbReference type="PROSITE" id="PS50076"/>
    </source>
</evidence>
<sequence>KLPFEAVSISYNPESSNLLVLGCQFFALVKETGHILWMYKLPSPLAPENPCFWSQDGTHFCLIFESGSYTIYSTLNGRQIFGFQAVASDVSYMAFNEANNEFGILGHFDGSITINFQNKVQFRCNPFPEPQRCLLVAAHDNKYLAVGERHLACLNFTFEQNMDLGFKGIFNNRNLKLKKSNVDMVNSTSQLMEIYKRLARNIEVLNSEHTNFCNAMSKFCNSFKGENLEQDITNAVFWGKTTEELKQWMQHEHEQGFNRWYSNYTLHLSKTLAVLKQICNHDALEILNLELIIDQQPLMQFHRDCYTAICEFNTFSRDLSKQVCFLQKLFTDEIDRTIQLASEMHGEIIAEQRRPPPQRNQQSEKDLYKILGVSEKADKKQIRKAYRELSKKYHPDKYKGKDLTEDQIMAKMQDINEAYETLSNDENRQDYDEQRSGGG</sequence>
<organism evidence="6 7">
    <name type="scientific">Lucilia cuprina</name>
    <name type="common">Green bottle fly</name>
    <name type="synonym">Australian sheep blowfly</name>
    <dbReference type="NCBI Taxonomy" id="7375"/>
    <lineage>
        <taxon>Eukaryota</taxon>
        <taxon>Metazoa</taxon>
        <taxon>Ecdysozoa</taxon>
        <taxon>Arthropoda</taxon>
        <taxon>Hexapoda</taxon>
        <taxon>Insecta</taxon>
        <taxon>Pterygota</taxon>
        <taxon>Neoptera</taxon>
        <taxon>Endopterygota</taxon>
        <taxon>Diptera</taxon>
        <taxon>Brachycera</taxon>
        <taxon>Muscomorpha</taxon>
        <taxon>Oestroidea</taxon>
        <taxon>Calliphoridae</taxon>
        <taxon>Luciliinae</taxon>
        <taxon>Lucilia</taxon>
    </lineage>
</organism>
<dbReference type="Pfam" id="PF12896">
    <property type="entry name" value="ANAPC4"/>
    <property type="match status" value="1"/>
</dbReference>
<dbReference type="InterPro" id="IPR011047">
    <property type="entry name" value="Quinoprotein_ADH-like_sf"/>
</dbReference>
<dbReference type="CDD" id="cd06257">
    <property type="entry name" value="DnaJ"/>
    <property type="match status" value="1"/>
</dbReference>
<evidence type="ECO:0000256" key="4">
    <source>
        <dbReference type="SAM" id="MobiDB-lite"/>
    </source>
</evidence>
<comment type="caution">
    <text evidence="6">The sequence shown here is derived from an EMBL/GenBank/DDBJ whole genome shotgun (WGS) entry which is preliminary data.</text>
</comment>
<feature type="domain" description="J" evidence="5">
    <location>
        <begin position="366"/>
        <end position="435"/>
    </location>
</feature>
<keyword evidence="2" id="KW-0732">Signal</keyword>
<dbReference type="PRINTS" id="PR00625">
    <property type="entry name" value="JDOMAIN"/>
</dbReference>
<evidence type="ECO:0000313" key="6">
    <source>
        <dbReference type="EMBL" id="KNC21498.1"/>
    </source>
</evidence>
<evidence type="ECO:0000256" key="3">
    <source>
        <dbReference type="ARBA" id="ARBA00022824"/>
    </source>
</evidence>